<dbReference type="EMBL" id="KQ965772">
    <property type="protein sequence ID" value="KXS14012.1"/>
    <property type="molecule type" value="Genomic_DNA"/>
</dbReference>
<sequence>MIVFLQAPAQTWATAFSRPGKSLQFSARSSRRSGDKTGLVLSLESVARARAIDEGPLLKPAEAQRLLVTVAVSPVALHLADEIGGIAEFVRKLMSGEGPITVTGGDEAIRMNISNGRYHDPICVGPCWPIVGISASIVDDYCEVAVLLDIFHLRCNDQILKETAAMVVAPSLRGLEMMLLSGHSFVDAKSARERIMAHSGMRTTLKKYPAILYSTLDEPTSGPLDLWVRLHTAIREIGSRNNKKKQHGSSPDERRSTCDFFCSNIHCPDTEYWPTDGEDVKRRQNYPEQGLPPKVGKQSAGFGVGRGD</sequence>
<evidence type="ECO:0000256" key="1">
    <source>
        <dbReference type="SAM" id="MobiDB-lite"/>
    </source>
</evidence>
<keyword evidence="3" id="KW-1185">Reference proteome</keyword>
<feature type="region of interest" description="Disordered" evidence="1">
    <location>
        <begin position="273"/>
        <end position="308"/>
    </location>
</feature>
<reference evidence="2 3" key="1">
    <citation type="journal article" date="2015" name="Genome Biol. Evol.">
        <title>Phylogenomic analyses indicate that early fungi evolved digesting cell walls of algal ancestors of land plants.</title>
        <authorList>
            <person name="Chang Y."/>
            <person name="Wang S."/>
            <person name="Sekimoto S."/>
            <person name="Aerts A.L."/>
            <person name="Choi C."/>
            <person name="Clum A."/>
            <person name="LaButti K.M."/>
            <person name="Lindquist E.A."/>
            <person name="Yee Ngan C."/>
            <person name="Ohm R.A."/>
            <person name="Salamov A.A."/>
            <person name="Grigoriev I.V."/>
            <person name="Spatafora J.W."/>
            <person name="Berbee M.L."/>
        </authorList>
    </citation>
    <scope>NUCLEOTIDE SEQUENCE [LARGE SCALE GENOMIC DNA]</scope>
    <source>
        <strain evidence="2 3">JEL478</strain>
    </source>
</reference>
<name>A0A139AB10_GONPJ</name>
<dbReference type="Proteomes" id="UP000070544">
    <property type="component" value="Unassembled WGS sequence"/>
</dbReference>
<accession>A0A139AB10</accession>
<dbReference type="AlphaFoldDB" id="A0A139AB10"/>
<evidence type="ECO:0000313" key="2">
    <source>
        <dbReference type="EMBL" id="KXS14012.1"/>
    </source>
</evidence>
<organism evidence="2 3">
    <name type="scientific">Gonapodya prolifera (strain JEL478)</name>
    <name type="common">Monoblepharis prolifera</name>
    <dbReference type="NCBI Taxonomy" id="1344416"/>
    <lineage>
        <taxon>Eukaryota</taxon>
        <taxon>Fungi</taxon>
        <taxon>Fungi incertae sedis</taxon>
        <taxon>Chytridiomycota</taxon>
        <taxon>Chytridiomycota incertae sedis</taxon>
        <taxon>Monoblepharidomycetes</taxon>
        <taxon>Monoblepharidales</taxon>
        <taxon>Gonapodyaceae</taxon>
        <taxon>Gonapodya</taxon>
    </lineage>
</organism>
<proteinExistence type="predicted"/>
<evidence type="ECO:0000313" key="3">
    <source>
        <dbReference type="Proteomes" id="UP000070544"/>
    </source>
</evidence>
<protein>
    <submittedName>
        <fullName evidence="2">Uncharacterized protein</fullName>
    </submittedName>
</protein>
<gene>
    <name evidence="2" type="ORF">M427DRAFT_45306</name>
</gene>